<protein>
    <submittedName>
        <fullName evidence="1">P-loop containing nucleoside triphosphate hydrolase protein</fullName>
    </submittedName>
</protein>
<keyword evidence="1" id="KW-0378">Hydrolase</keyword>
<reference evidence="2" key="1">
    <citation type="journal article" date="2022" name="Nat. Commun.">
        <title>Chromosome evolution and the genetic basis of agronomically important traits in greater yam.</title>
        <authorList>
            <person name="Bredeson J.V."/>
            <person name="Lyons J.B."/>
            <person name="Oniyinde I.O."/>
            <person name="Okereke N.R."/>
            <person name="Kolade O."/>
            <person name="Nnabue I."/>
            <person name="Nwadili C.O."/>
            <person name="Hribova E."/>
            <person name="Parker M."/>
            <person name="Nwogha J."/>
            <person name="Shu S."/>
            <person name="Carlson J."/>
            <person name="Kariba R."/>
            <person name="Muthemba S."/>
            <person name="Knop K."/>
            <person name="Barton G.J."/>
            <person name="Sherwood A.V."/>
            <person name="Lopez-Montes A."/>
            <person name="Asiedu R."/>
            <person name="Jamnadass R."/>
            <person name="Muchugi A."/>
            <person name="Goodstein D."/>
            <person name="Egesi C.N."/>
            <person name="Featherston J."/>
            <person name="Asfaw A."/>
            <person name="Simpson G.G."/>
            <person name="Dolezel J."/>
            <person name="Hendre P.S."/>
            <person name="Van Deynze A."/>
            <person name="Kumar P.L."/>
            <person name="Obidiegwu J.E."/>
            <person name="Bhattacharjee R."/>
            <person name="Rokhsar D.S."/>
        </authorList>
    </citation>
    <scope>NUCLEOTIDE SEQUENCE [LARGE SCALE GENOMIC DNA]</scope>
    <source>
        <strain evidence="2">cv. TDa95/00328</strain>
    </source>
</reference>
<name>A0ACB7W1F6_DIOAL</name>
<evidence type="ECO:0000313" key="1">
    <source>
        <dbReference type="EMBL" id="KAH7681512.1"/>
    </source>
</evidence>
<sequence length="1717" mass="192991">MSGSSSDSEDTPKARSSSPSNSEEEYKASPVSPQSSDESVTSDGVLVEVPGQDQSDGGREETFVDAPDELGGRGIDLGDSMAMVDLGESSEEHSSPENLARVSSECRKYKEEREVFGRQIAGLRNQLQEMIGGQLIEQLGGEDSGRGGEGDMVLSSPTPLHSMLGDCAKYVDQLSSAFHEKFHAEGMIRELHAALYVKDQETEDLSANLSVSLMSRDIIISYLHSLRDEWMEAFSYEVQQLGQCLADIRPNFMASYNNDSGFVFTVARDALMESKRKEYELQETANRLKEENIKMAEQIHEMKAGWEEAKAEASKSKMDLEQTESRLAAAKEKLSIAVTKGKSLVQHRDSLKQALAEKISELEKCSFNLQQKSSALDAIEAKAEVLEQSLAEKMSELEKCSLELQQKANAFVTIEADAEVLKQSLAEKTSEFEKCLLDLQEKSNDLRTMEASNRELKQSLAEKNNELEACLQELQQKSDALVAAGGISDELNNALNLVHSLQGSLSHRESVLEEIEEVMSQIDTPEDFLTLEVVDRVRWFVDQTQISEPLLSERRKVKEALDSIELLEGCPSNELESQIHWLGESFSKAKGHIVNMQDELANTQAVVQSHESELSKLHEEIDNLTTSLLQEKLETDSLRSRLTEFRSKHENIVEKLSILSSEKEELQKVLLELSETAVGDQPYSDMEAMVANSIDIIKAKINTSSIGIQQFERMQSLVYVKDLEQMLCEHILEEEMNDRSKLVSLSNELRRASDEVFTLKDEKSFLQKELERAEEKSSLIREKLSMAVKKGKGLVQEREGLRVSLDEKNAEIEKLKREMQQQDFLIKEFKEQIKSLSAYPEHVQKLESDIVSLKGQKDEIELSLKESNNKLQRLIDSLECIVIPTNESFHEPVEKVDWIASYIRESEIVKAHAEKELEKVKEKANLQESSLADASEAIKSLEDQVSQSENHISLIIEEKKNMQLGVTSLEQELKKIKEENFVQASKLEHASAAIKSLEEALSQADEKVSLLVDEKNELESMSNEEITGLNAKLSKCLQELAVTHGNYENQSMELANHLESLKKIMDAEGLITLMTKDFREKIENMRNMGLLLQDMHNQFASKGNFASSSLEEQGTDMRQLSSLQKFEDFIDNKVVSGAITDLDSPSFSKILEELHAYAKLVGDNFQGLSRFMDDHIALTSQALQTARDEFFNVLELNESLRLNVTSLEVERQARDSKISSLEKDVMLLFSTCTNVTKELQTEFHDMVDMDSDSEQLKYSSSLDLILEEVKGGETEEESAGEYAKMAQSLLLAVRRVRTDFHQLVNSKRVLMTSIDDLENKFKQTELTTKSAIQDRHQFEERISELEGDLAELGNVCSELRLQIKEFQAKEDVLKDREAELLALQGTLTTKGTGVREKLFSEDQVEILIEKVNKLVIPFKRLQSTDQEVHFATPVEKLYYVLEEVMELQHTVDSVINEKNDMQSIIESHAHEIEYLKKAIETMSTDQQDLESKKAEFSELTLGLEKIIQMFGENESIEDKKTVSVKGLLSALERLTMGLSIECENSKSRIQELGAKLQAKEKAVDELSSEVNSLEESLRTHLLHPENVKERALFEPSTATGSEISEIEDAAVGKNLKPSVPAAAHVRAMRKGSADHLVLSIDSEAERLITPQETDEKGHVFKSLNTSGLIPKQGKLVADRIDGIWVSGGRILMSRPGARLGLIAYCLLLHVWVLGTIL</sequence>
<gene>
    <name evidence="1" type="ORF">IHE45_05G063100</name>
</gene>
<comment type="caution">
    <text evidence="1">The sequence shown here is derived from an EMBL/GenBank/DDBJ whole genome shotgun (WGS) entry which is preliminary data.</text>
</comment>
<accession>A0ACB7W1F6</accession>
<keyword evidence="2" id="KW-1185">Reference proteome</keyword>
<organism evidence="1 2">
    <name type="scientific">Dioscorea alata</name>
    <name type="common">Purple yam</name>
    <dbReference type="NCBI Taxonomy" id="55571"/>
    <lineage>
        <taxon>Eukaryota</taxon>
        <taxon>Viridiplantae</taxon>
        <taxon>Streptophyta</taxon>
        <taxon>Embryophyta</taxon>
        <taxon>Tracheophyta</taxon>
        <taxon>Spermatophyta</taxon>
        <taxon>Magnoliopsida</taxon>
        <taxon>Liliopsida</taxon>
        <taxon>Dioscoreales</taxon>
        <taxon>Dioscoreaceae</taxon>
        <taxon>Dioscorea</taxon>
    </lineage>
</organism>
<dbReference type="EMBL" id="CM037015">
    <property type="protein sequence ID" value="KAH7681512.1"/>
    <property type="molecule type" value="Genomic_DNA"/>
</dbReference>
<dbReference type="Proteomes" id="UP000827976">
    <property type="component" value="Chromosome 5"/>
</dbReference>
<evidence type="ECO:0000313" key="2">
    <source>
        <dbReference type="Proteomes" id="UP000827976"/>
    </source>
</evidence>
<proteinExistence type="predicted"/>